<dbReference type="Gene3D" id="2.70.98.10">
    <property type="match status" value="1"/>
</dbReference>
<name>A0A059KYR6_9PSED</name>
<dbReference type="GO" id="GO:0030246">
    <property type="term" value="F:carbohydrate binding"/>
    <property type="evidence" value="ECO:0007669"/>
    <property type="project" value="UniProtKB-UniRule"/>
</dbReference>
<dbReference type="EMBL" id="AZQQ01000090">
    <property type="protein sequence ID" value="KDD67213.1"/>
    <property type="molecule type" value="Genomic_DNA"/>
</dbReference>
<keyword evidence="3 4" id="KW-0413">Isomerase</keyword>
<evidence type="ECO:0000313" key="6">
    <source>
        <dbReference type="EMBL" id="KDD67213.1"/>
    </source>
</evidence>
<gene>
    <name evidence="6" type="ORF">V466_19895</name>
</gene>
<feature type="active site" evidence="5">
    <location>
        <position position="168"/>
    </location>
</feature>
<dbReference type="PANTHER" id="PTHR11122:SF13">
    <property type="entry name" value="GLUCOSE-6-PHOSPHATE 1-EPIMERASE"/>
    <property type="match status" value="1"/>
</dbReference>
<dbReference type="RefSeq" id="WP_033059275.1">
    <property type="nucleotide sequence ID" value="NZ_AZQQ01000090.1"/>
</dbReference>
<dbReference type="SUPFAM" id="SSF74650">
    <property type="entry name" value="Galactose mutarotase-like"/>
    <property type="match status" value="1"/>
</dbReference>
<dbReference type="InterPro" id="IPR011013">
    <property type="entry name" value="Gal_mutarotase_sf_dom"/>
</dbReference>
<evidence type="ECO:0000256" key="1">
    <source>
        <dbReference type="ARBA" id="ARBA00001096"/>
    </source>
</evidence>
<evidence type="ECO:0000256" key="4">
    <source>
        <dbReference type="PIRNR" id="PIRNR016020"/>
    </source>
</evidence>
<dbReference type="InterPro" id="IPR025532">
    <property type="entry name" value="G6P_1-epimerase"/>
</dbReference>
<dbReference type="AlphaFoldDB" id="A0A059KYR6"/>
<dbReference type="GO" id="GO:0047938">
    <property type="term" value="F:glucose-6-phosphate 1-epimerase activity"/>
    <property type="evidence" value="ECO:0007669"/>
    <property type="project" value="UniProtKB-UniRule"/>
</dbReference>
<dbReference type="Proteomes" id="UP000026739">
    <property type="component" value="Unassembled WGS sequence"/>
</dbReference>
<organism evidence="6 7">
    <name type="scientific">Pseudomonas mandelii PD30</name>
    <dbReference type="NCBI Taxonomy" id="1419583"/>
    <lineage>
        <taxon>Bacteria</taxon>
        <taxon>Pseudomonadati</taxon>
        <taxon>Pseudomonadota</taxon>
        <taxon>Gammaproteobacteria</taxon>
        <taxon>Pseudomonadales</taxon>
        <taxon>Pseudomonadaceae</taxon>
        <taxon>Pseudomonas</taxon>
    </lineage>
</organism>
<comment type="catalytic activity">
    <reaction evidence="1">
        <text>alpha-D-glucose 6-phosphate = beta-D-glucose 6-phosphate</text>
        <dbReference type="Rhea" id="RHEA:16249"/>
        <dbReference type="ChEBI" id="CHEBI:58225"/>
        <dbReference type="ChEBI" id="CHEBI:58247"/>
        <dbReference type="EC" id="5.1.3.15"/>
    </reaction>
</comment>
<reference evidence="6 7" key="1">
    <citation type="submission" date="2013-12" db="EMBL/GenBank/DDBJ databases">
        <authorList>
            <person name="Formusa P.A."/>
            <person name="Habash M."/>
            <person name="Lee H."/>
            <person name="Trevors J.T."/>
        </authorList>
    </citation>
    <scope>NUCLEOTIDE SEQUENCE [LARGE SCALE GENOMIC DNA]</scope>
    <source>
        <strain evidence="6 7">PD30</strain>
    </source>
</reference>
<dbReference type="InterPro" id="IPR014718">
    <property type="entry name" value="GH-type_carb-bd"/>
</dbReference>
<protein>
    <recommendedName>
        <fullName evidence="4">Putative glucose-6-phosphate 1-epimerase</fullName>
        <ecNumber evidence="4">5.1.3.15</ecNumber>
    </recommendedName>
</protein>
<evidence type="ECO:0000256" key="5">
    <source>
        <dbReference type="PIRSR" id="PIRSR016020-1"/>
    </source>
</evidence>
<dbReference type="Pfam" id="PF01263">
    <property type="entry name" value="Aldose_epim"/>
    <property type="match status" value="1"/>
</dbReference>
<dbReference type="InterPro" id="IPR008183">
    <property type="entry name" value="Aldose_1/G6P_1-epimerase"/>
</dbReference>
<sequence length="299" mass="32957">MSTPNVEAVKLDELNCWRIRHGLAELLVAQQGAHILSYQVAGQPPLIWLNDEAVFKTGKSIRAGVPVCWPWFGNLPRNPQSVQAMRVSNEAPTAHGLVRAMDWELGGIETEGESLKVEFVLPYPEGGLPGWPHQVDLKLSIRLDEQLHISLTSHNQGADNVTISQALHSYFAVSDVRDVHVEGLDGLSYIETLDDWKTVTQTGDLRFAGETDRIYLNTPAKLSIVDPAWERRIELTSSGSRSAVIWNPWIERAAAFSDMADDGWQRMLCIETANVMDDVVTLAPGASHTLGVSIGSKSL</sequence>
<proteinExistence type="inferred from homology"/>
<dbReference type="eggNOG" id="COG0676">
    <property type="taxonomic scope" value="Bacteria"/>
</dbReference>
<comment type="caution">
    <text evidence="6">The sequence shown here is derived from an EMBL/GenBank/DDBJ whole genome shotgun (WGS) entry which is preliminary data.</text>
</comment>
<dbReference type="CDD" id="cd09020">
    <property type="entry name" value="D-hex-6-P-epi_like"/>
    <property type="match status" value="1"/>
</dbReference>
<evidence type="ECO:0000256" key="3">
    <source>
        <dbReference type="ARBA" id="ARBA00023235"/>
    </source>
</evidence>
<accession>A0A059KYR6</accession>
<evidence type="ECO:0000256" key="2">
    <source>
        <dbReference type="ARBA" id="ARBA00005866"/>
    </source>
</evidence>
<evidence type="ECO:0000313" key="7">
    <source>
        <dbReference type="Proteomes" id="UP000026739"/>
    </source>
</evidence>
<dbReference type="EC" id="5.1.3.15" evidence="4"/>
<dbReference type="PANTHER" id="PTHR11122">
    <property type="entry name" value="APOSPORY-ASSOCIATED PROTEIN C-RELATED"/>
    <property type="match status" value="1"/>
</dbReference>
<dbReference type="PIRSF" id="PIRSF016020">
    <property type="entry name" value="PHexose_mutarotase"/>
    <property type="match status" value="1"/>
</dbReference>
<comment type="similarity">
    <text evidence="2 4">Belongs to the glucose-6-phosphate 1-epimerase family.</text>
</comment>
<feature type="active site" evidence="5">
    <location>
        <position position="271"/>
    </location>
</feature>
<dbReference type="GO" id="GO:0005975">
    <property type="term" value="P:carbohydrate metabolic process"/>
    <property type="evidence" value="ECO:0007669"/>
    <property type="project" value="InterPro"/>
</dbReference>